<evidence type="ECO:0000256" key="4">
    <source>
        <dbReference type="ARBA" id="ARBA00022989"/>
    </source>
</evidence>
<dbReference type="GO" id="GO:0005886">
    <property type="term" value="C:plasma membrane"/>
    <property type="evidence" value="ECO:0007669"/>
    <property type="project" value="UniProtKB-SubCell"/>
</dbReference>
<evidence type="ECO:0000256" key="5">
    <source>
        <dbReference type="ARBA" id="ARBA00023136"/>
    </source>
</evidence>
<feature type="transmembrane region" description="Helical" evidence="6">
    <location>
        <begin position="6"/>
        <end position="29"/>
    </location>
</feature>
<evidence type="ECO:0000256" key="1">
    <source>
        <dbReference type="ARBA" id="ARBA00004651"/>
    </source>
</evidence>
<keyword evidence="5 6" id="KW-0472">Membrane</keyword>
<evidence type="ECO:0000259" key="7">
    <source>
        <dbReference type="Pfam" id="PF06271"/>
    </source>
</evidence>
<keyword evidence="4 6" id="KW-1133">Transmembrane helix</keyword>
<dbReference type="InterPro" id="IPR010432">
    <property type="entry name" value="RDD"/>
</dbReference>
<feature type="transmembrane region" description="Helical" evidence="6">
    <location>
        <begin position="91"/>
        <end position="111"/>
    </location>
</feature>
<gene>
    <name evidence="8" type="ORF">THMIRHAT_07810</name>
</gene>
<comment type="subcellular location">
    <subcellularLocation>
        <location evidence="1">Cell membrane</location>
        <topology evidence="1">Multi-pass membrane protein</topology>
    </subcellularLocation>
</comment>
<dbReference type="Pfam" id="PF06271">
    <property type="entry name" value="RDD"/>
    <property type="match status" value="1"/>
</dbReference>
<dbReference type="AlphaFoldDB" id="A0A6F8PLS4"/>
<proteinExistence type="predicted"/>
<evidence type="ECO:0000313" key="9">
    <source>
        <dbReference type="Proteomes" id="UP000501466"/>
    </source>
</evidence>
<evidence type="ECO:0000256" key="2">
    <source>
        <dbReference type="ARBA" id="ARBA00022475"/>
    </source>
</evidence>
<keyword evidence="3 6" id="KW-0812">Transmembrane</keyword>
<feature type="transmembrane region" description="Helical" evidence="6">
    <location>
        <begin position="41"/>
        <end position="63"/>
    </location>
</feature>
<organism evidence="8 9">
    <name type="scientific">Thiosulfativibrio zosterae</name>
    <dbReference type="NCBI Taxonomy" id="2675053"/>
    <lineage>
        <taxon>Bacteria</taxon>
        <taxon>Pseudomonadati</taxon>
        <taxon>Pseudomonadota</taxon>
        <taxon>Gammaproteobacteria</taxon>
        <taxon>Thiotrichales</taxon>
        <taxon>Piscirickettsiaceae</taxon>
        <taxon>Thiosulfativibrio</taxon>
    </lineage>
</organism>
<dbReference type="PANTHER" id="PTHR36115:SF10">
    <property type="entry name" value="RDD DOMAIN-CONTAINING PROTEIN"/>
    <property type="match status" value="1"/>
</dbReference>
<dbReference type="EMBL" id="AP021888">
    <property type="protein sequence ID" value="BBP43035.1"/>
    <property type="molecule type" value="Genomic_DNA"/>
</dbReference>
<protein>
    <recommendedName>
        <fullName evidence="7">RDD domain-containing protein</fullName>
    </recommendedName>
</protein>
<keyword evidence="9" id="KW-1185">Reference proteome</keyword>
<accession>A0A6F8PLS4</accession>
<dbReference type="PANTHER" id="PTHR36115">
    <property type="entry name" value="PROLINE-RICH ANTIGEN HOMOLOG-RELATED"/>
    <property type="match status" value="1"/>
</dbReference>
<dbReference type="Proteomes" id="UP000501466">
    <property type="component" value="Chromosome"/>
</dbReference>
<evidence type="ECO:0000313" key="8">
    <source>
        <dbReference type="EMBL" id="BBP43035.1"/>
    </source>
</evidence>
<sequence length="134" mass="15678">MLAFKILFAFLYDLLLLCAVWFVSAIPFVLWQGSEFQQKPLVLLSFQLYILAITYIYLSYFWVNSGQTPGLRTWKLRLVRNDDYLLTRQNAHLRFITACLFFSVGWITLFIPSKRQTLQDLLAGTKIVSIKESQ</sequence>
<feature type="domain" description="RDD" evidence="7">
    <location>
        <begin position="7"/>
        <end position="124"/>
    </location>
</feature>
<name>A0A6F8PLS4_9GAMM</name>
<reference evidence="9" key="1">
    <citation type="submission" date="2019-11" db="EMBL/GenBank/DDBJ databases">
        <title>Isolation and characterization of two novel species in the genus Thiomicrorhabdus.</title>
        <authorList>
            <person name="Mochizuki J."/>
            <person name="Kojima H."/>
            <person name="Fukui M."/>
        </authorList>
    </citation>
    <scope>NUCLEOTIDE SEQUENCE [LARGE SCALE GENOMIC DNA]</scope>
    <source>
        <strain evidence="9">AkT22</strain>
    </source>
</reference>
<dbReference type="InterPro" id="IPR051791">
    <property type="entry name" value="Pra-immunoreactive"/>
</dbReference>
<dbReference type="KEGG" id="tzo:THMIRHAT_07810"/>
<dbReference type="RefSeq" id="WP_173290879.1">
    <property type="nucleotide sequence ID" value="NZ_AP021888.1"/>
</dbReference>
<evidence type="ECO:0000256" key="3">
    <source>
        <dbReference type="ARBA" id="ARBA00022692"/>
    </source>
</evidence>
<keyword evidence="2" id="KW-1003">Cell membrane</keyword>
<evidence type="ECO:0000256" key="6">
    <source>
        <dbReference type="SAM" id="Phobius"/>
    </source>
</evidence>